<evidence type="ECO:0000313" key="3">
    <source>
        <dbReference type="EMBL" id="ELY42561.1"/>
    </source>
</evidence>
<evidence type="ECO:0000313" key="4">
    <source>
        <dbReference type="Proteomes" id="UP000011661"/>
    </source>
</evidence>
<keyword evidence="1" id="KW-0472">Membrane</keyword>
<dbReference type="PANTHER" id="PTHR38138">
    <property type="entry name" value="VNG6441H"/>
    <property type="match status" value="1"/>
</dbReference>
<keyword evidence="1" id="KW-1133">Transmembrane helix</keyword>
<accession>L9VZT7</accession>
<comment type="caution">
    <text evidence="3">The sequence shown here is derived from an EMBL/GenBank/DDBJ whole genome shotgun (WGS) entry which is preliminary data.</text>
</comment>
<proteinExistence type="predicted"/>
<dbReference type="Proteomes" id="UP000011661">
    <property type="component" value="Unassembled WGS sequence"/>
</dbReference>
<feature type="transmembrane region" description="Helical" evidence="1">
    <location>
        <begin position="20"/>
        <end position="41"/>
    </location>
</feature>
<gene>
    <name evidence="3" type="ORF">C495_14647</name>
</gene>
<dbReference type="NCBIfam" id="TIGR02537">
    <property type="entry name" value="arch_flag_Nterm"/>
    <property type="match status" value="1"/>
</dbReference>
<dbReference type="RefSeq" id="WP_008164180.1">
    <property type="nucleotide sequence ID" value="NZ_AOHX01000045.1"/>
</dbReference>
<feature type="domain" description="Archaeal Type IV pilin N-terminal" evidence="2">
    <location>
        <begin position="14"/>
        <end position="89"/>
    </location>
</feature>
<evidence type="ECO:0000259" key="2">
    <source>
        <dbReference type="Pfam" id="PF07790"/>
    </source>
</evidence>
<dbReference type="PANTHER" id="PTHR38138:SF1">
    <property type="entry name" value="ARCHAEAL TYPE IV PILIN N-TERMINAL DOMAIN-CONTAINING PROTEIN"/>
    <property type="match status" value="1"/>
</dbReference>
<dbReference type="AlphaFoldDB" id="L9VZT7"/>
<protein>
    <recommendedName>
        <fullName evidence="2">Archaeal Type IV pilin N-terminal domain-containing protein</fullName>
    </recommendedName>
</protein>
<keyword evidence="1" id="KW-0812">Transmembrane</keyword>
<name>L9VZT7_9EURY</name>
<dbReference type="InterPro" id="IPR012859">
    <property type="entry name" value="Pilin_N_archaeal"/>
</dbReference>
<dbReference type="STRING" id="1230460.C495_14647"/>
<dbReference type="InterPro" id="IPR013373">
    <property type="entry name" value="Flagellin/pilin_N_arc"/>
</dbReference>
<dbReference type="Pfam" id="PF07790">
    <property type="entry name" value="Pilin_N"/>
    <property type="match status" value="1"/>
</dbReference>
<keyword evidence="4" id="KW-1185">Reference proteome</keyword>
<dbReference type="eggNOG" id="arCOG02417">
    <property type="taxonomic scope" value="Archaea"/>
</dbReference>
<reference evidence="3 4" key="1">
    <citation type="journal article" date="2014" name="PLoS Genet.">
        <title>Phylogenetically driven sequencing of extremely halophilic archaea reveals strategies for static and dynamic osmo-response.</title>
        <authorList>
            <person name="Becker E.A."/>
            <person name="Seitzer P.M."/>
            <person name="Tritt A."/>
            <person name="Larsen D."/>
            <person name="Krusor M."/>
            <person name="Yao A.I."/>
            <person name="Wu D."/>
            <person name="Madern D."/>
            <person name="Eisen J.A."/>
            <person name="Darling A.E."/>
            <person name="Facciotti M.T."/>
        </authorList>
    </citation>
    <scope>NUCLEOTIDE SEQUENCE [LARGE SCALE GENOMIC DNA]</scope>
    <source>
        <strain evidence="3 4">JCM 14089</strain>
    </source>
</reference>
<dbReference type="OrthoDB" id="178148at2157"/>
<sequence>MKFIKKLVGSEDERAVSPVIGVILMVAITVILAAVIAAFVLDIGDLDDSAPQAQYDWESNSTNNMTEITHTSGDDIDLNDVSVTIEATNTSQTRDDVTATTELGDEEFTAGDTITFEINEASDREAIAISGAGTTALPFDDLDTSGSGDQFNYDDEILKVTLTWESDGTSSIIAEYEP</sequence>
<evidence type="ECO:0000256" key="1">
    <source>
        <dbReference type="SAM" id="Phobius"/>
    </source>
</evidence>
<organism evidence="3 4">
    <name type="scientific">Natronorubrum sulfidifaciens JCM 14089</name>
    <dbReference type="NCBI Taxonomy" id="1230460"/>
    <lineage>
        <taxon>Archaea</taxon>
        <taxon>Methanobacteriati</taxon>
        <taxon>Methanobacteriota</taxon>
        <taxon>Stenosarchaea group</taxon>
        <taxon>Halobacteria</taxon>
        <taxon>Halobacteriales</taxon>
        <taxon>Natrialbaceae</taxon>
        <taxon>Natronorubrum</taxon>
    </lineage>
</organism>
<dbReference type="EMBL" id="AOHX01000045">
    <property type="protein sequence ID" value="ELY42561.1"/>
    <property type="molecule type" value="Genomic_DNA"/>
</dbReference>